<evidence type="ECO:0000313" key="8">
    <source>
        <dbReference type="Proteomes" id="UP000554726"/>
    </source>
</evidence>
<feature type="transmembrane region" description="Helical" evidence="5">
    <location>
        <begin position="240"/>
        <end position="261"/>
    </location>
</feature>
<keyword evidence="8" id="KW-1185">Reference proteome</keyword>
<dbReference type="PANTHER" id="PTHR23501:SF154">
    <property type="entry name" value="MULTIDRUG-EFFLUX TRANSPORTER RV1634-RELATED"/>
    <property type="match status" value="1"/>
</dbReference>
<gene>
    <name evidence="7" type="ORF">FHR60_000644</name>
</gene>
<feature type="transmembrane region" description="Helical" evidence="5">
    <location>
        <begin position="303"/>
        <end position="322"/>
    </location>
</feature>
<comment type="caution">
    <text evidence="7">The sequence shown here is derived from an EMBL/GenBank/DDBJ whole genome shotgun (WGS) entry which is preliminary data.</text>
</comment>
<evidence type="ECO:0000313" key="7">
    <source>
        <dbReference type="EMBL" id="MBB4592021.1"/>
    </source>
</evidence>
<dbReference type="Proteomes" id="UP000554726">
    <property type="component" value="Unassembled WGS sequence"/>
</dbReference>
<evidence type="ECO:0000259" key="6">
    <source>
        <dbReference type="PROSITE" id="PS50850"/>
    </source>
</evidence>
<dbReference type="InterPro" id="IPR020846">
    <property type="entry name" value="MFS_dom"/>
</dbReference>
<feature type="transmembrane region" description="Helical" evidence="5">
    <location>
        <begin position="118"/>
        <end position="139"/>
    </location>
</feature>
<feature type="transmembrane region" description="Helical" evidence="5">
    <location>
        <begin position="179"/>
        <end position="201"/>
    </location>
</feature>
<dbReference type="SUPFAM" id="SSF103473">
    <property type="entry name" value="MFS general substrate transporter"/>
    <property type="match status" value="1"/>
</dbReference>
<dbReference type="PROSITE" id="PS50850">
    <property type="entry name" value="MFS"/>
    <property type="match status" value="1"/>
</dbReference>
<dbReference type="Gene3D" id="1.20.1250.20">
    <property type="entry name" value="MFS general substrate transporter like domains"/>
    <property type="match status" value="1"/>
</dbReference>
<keyword evidence="3 5" id="KW-1133">Transmembrane helix</keyword>
<dbReference type="InterPro" id="IPR036259">
    <property type="entry name" value="MFS_trans_sf"/>
</dbReference>
<feature type="transmembrane region" description="Helical" evidence="5">
    <location>
        <begin position="213"/>
        <end position="234"/>
    </location>
</feature>
<feature type="transmembrane region" description="Helical" evidence="5">
    <location>
        <begin position="93"/>
        <end position="112"/>
    </location>
</feature>
<protein>
    <submittedName>
        <fullName evidence="7">MFS family permease</fullName>
    </submittedName>
</protein>
<proteinExistence type="predicted"/>
<evidence type="ECO:0000256" key="2">
    <source>
        <dbReference type="ARBA" id="ARBA00022692"/>
    </source>
</evidence>
<feature type="transmembrane region" description="Helical" evidence="5">
    <location>
        <begin position="62"/>
        <end position="81"/>
    </location>
</feature>
<organism evidence="7 8">
    <name type="scientific">Xanthomonas cannabis</name>
    <dbReference type="NCBI Taxonomy" id="1885674"/>
    <lineage>
        <taxon>Bacteria</taxon>
        <taxon>Pseudomonadati</taxon>
        <taxon>Pseudomonadota</taxon>
        <taxon>Gammaproteobacteria</taxon>
        <taxon>Lysobacterales</taxon>
        <taxon>Lysobacteraceae</taxon>
        <taxon>Xanthomonas</taxon>
    </lineage>
</organism>
<feature type="transmembrane region" description="Helical" evidence="5">
    <location>
        <begin position="27"/>
        <end position="50"/>
    </location>
</feature>
<feature type="transmembrane region" description="Helical" evidence="5">
    <location>
        <begin position="151"/>
        <end position="173"/>
    </location>
</feature>
<feature type="transmembrane region" description="Helical" evidence="5">
    <location>
        <begin position="367"/>
        <end position="389"/>
    </location>
</feature>
<accession>A0ABR6JI44</accession>
<feature type="transmembrane region" description="Helical" evidence="5">
    <location>
        <begin position="343"/>
        <end position="361"/>
    </location>
</feature>
<feature type="domain" description="Major facilitator superfamily (MFS) profile" evidence="6">
    <location>
        <begin position="28"/>
        <end position="456"/>
    </location>
</feature>
<dbReference type="InterPro" id="IPR011701">
    <property type="entry name" value="MFS"/>
</dbReference>
<dbReference type="Gene3D" id="1.20.1720.10">
    <property type="entry name" value="Multidrug resistance protein D"/>
    <property type="match status" value="1"/>
</dbReference>
<evidence type="ECO:0000256" key="1">
    <source>
        <dbReference type="ARBA" id="ARBA00004141"/>
    </source>
</evidence>
<keyword evidence="4 5" id="KW-0472">Membrane</keyword>
<dbReference type="EMBL" id="JACHNS010000001">
    <property type="protein sequence ID" value="MBB4592021.1"/>
    <property type="molecule type" value="Genomic_DNA"/>
</dbReference>
<dbReference type="PANTHER" id="PTHR23501">
    <property type="entry name" value="MAJOR FACILITATOR SUPERFAMILY"/>
    <property type="match status" value="1"/>
</dbReference>
<keyword evidence="2 5" id="KW-0812">Transmembrane</keyword>
<feature type="transmembrane region" description="Helical" evidence="5">
    <location>
        <begin position="409"/>
        <end position="428"/>
    </location>
</feature>
<dbReference type="Pfam" id="PF07690">
    <property type="entry name" value="MFS_1"/>
    <property type="match status" value="1"/>
</dbReference>
<name>A0ABR6JI44_9XANT</name>
<feature type="transmembrane region" description="Helical" evidence="5">
    <location>
        <begin position="434"/>
        <end position="453"/>
    </location>
</feature>
<evidence type="ECO:0000256" key="3">
    <source>
        <dbReference type="ARBA" id="ARBA00022989"/>
    </source>
</evidence>
<comment type="subcellular location">
    <subcellularLocation>
        <location evidence="1">Membrane</location>
        <topology evidence="1">Multi-pass membrane protein</topology>
    </subcellularLocation>
</comment>
<dbReference type="RefSeq" id="WP_184438888.1">
    <property type="nucleotide sequence ID" value="NZ_JACHNS010000001.1"/>
</dbReference>
<reference evidence="7 8" key="1">
    <citation type="submission" date="2020-08" db="EMBL/GenBank/DDBJ databases">
        <title>Studying the diversity of plant-associated saprophytic bacteria and their role in host health and plant-pathogen interactions.</title>
        <authorList>
            <person name="Potnis N."/>
        </authorList>
    </citation>
    <scope>NUCLEOTIDE SEQUENCE [LARGE SCALE GENOMIC DNA]</scope>
    <source>
        <strain evidence="7 8">F16</strain>
    </source>
</reference>
<evidence type="ECO:0000256" key="5">
    <source>
        <dbReference type="SAM" id="Phobius"/>
    </source>
</evidence>
<evidence type="ECO:0000256" key="4">
    <source>
        <dbReference type="ARBA" id="ARBA00023136"/>
    </source>
</evidence>
<sequence length="456" mass="46617">MPTDTALPAASRDDAPPTSILAAPYRAATLGMVALVSLNAFESLAVAAAMPTVARELNGLPLYALAFGGTLATSVVGMTAAGRWSDRHGPAAALGSGLLCFVIGLLIAGLAPDMHWLIAGRLLQGLGAGAYSVALYVIVGRLYPEALRPRVFAAFSAGWVVPSLIGPGISGLIVQHIGWRWVFLSVPLLAIPAGLMLWPALRGRRWSGARSSQSGALLGWAIGAALGVLGVYLGGQLHGLPALMAMVPALVLTVACAWRLLPAGTLTLARGLPSVIALRGIAAAAFFGFEAFLPLLLSRERGLSPLLAGIALSVGALGWFSGSWYQGHSRAGWSRPRLLETGALLMMLGIAISAGAVWPVIPVPVAVAGWALTGLGMGLLYPSLSVLTLSLSPPAQQGANSSALQLSEAIAVAGMLALAGALFAALLASATPAAYLSVFALAWLLAVASFVVARRV</sequence>
<feature type="transmembrane region" description="Helical" evidence="5">
    <location>
        <begin position="273"/>
        <end position="297"/>
    </location>
</feature>